<dbReference type="Proteomes" id="UP000242146">
    <property type="component" value="Unassembled WGS sequence"/>
</dbReference>
<gene>
    <name evidence="1" type="ORF">DM01DRAFT_1339393</name>
</gene>
<sequence>MAKRQRREIDYRGVDQDLYTTIVSLKQIPTQTSDWIEQHSLALNIQYKNGASIADITEIDDIVLGDTSDLILDGWNRNRLLIADEHDLKDGSKSNTAITIIRKLRKVLLNEVNTPMREEFVDSYVMTLLRYAGFDEEPFSTELKYTSTALIGSTKIVSKTDFMVTKIDRCLLLIVEDKHPRGVSEFTDWNEHQIAGEIFCSAFHNSNLDNQPIRYPLSLYAVRIIGTKFTFYKAVITHAYMGQCHSGLLPNDDVSLVITRYPAQAERESDMSRALTAWDFCIQEDRVMILKTLESLRELWL</sequence>
<evidence type="ECO:0000313" key="1">
    <source>
        <dbReference type="EMBL" id="ORX46735.1"/>
    </source>
</evidence>
<dbReference type="OrthoDB" id="2408098at2759"/>
<protein>
    <submittedName>
        <fullName evidence="1">Uncharacterized protein</fullName>
    </submittedName>
</protein>
<organism evidence="1 2">
    <name type="scientific">Hesseltinella vesiculosa</name>
    <dbReference type="NCBI Taxonomy" id="101127"/>
    <lineage>
        <taxon>Eukaryota</taxon>
        <taxon>Fungi</taxon>
        <taxon>Fungi incertae sedis</taxon>
        <taxon>Mucoromycota</taxon>
        <taxon>Mucoromycotina</taxon>
        <taxon>Mucoromycetes</taxon>
        <taxon>Mucorales</taxon>
        <taxon>Cunninghamellaceae</taxon>
        <taxon>Hesseltinella</taxon>
    </lineage>
</organism>
<comment type="caution">
    <text evidence="1">The sequence shown here is derived from an EMBL/GenBank/DDBJ whole genome shotgun (WGS) entry which is preliminary data.</text>
</comment>
<accession>A0A1X2G704</accession>
<keyword evidence="2" id="KW-1185">Reference proteome</keyword>
<proteinExistence type="predicted"/>
<evidence type="ECO:0000313" key="2">
    <source>
        <dbReference type="Proteomes" id="UP000242146"/>
    </source>
</evidence>
<dbReference type="AlphaFoldDB" id="A0A1X2G704"/>
<name>A0A1X2G704_9FUNG</name>
<dbReference type="EMBL" id="MCGT01000036">
    <property type="protein sequence ID" value="ORX46735.1"/>
    <property type="molecule type" value="Genomic_DNA"/>
</dbReference>
<reference evidence="1 2" key="1">
    <citation type="submission" date="2016-07" db="EMBL/GenBank/DDBJ databases">
        <title>Pervasive Adenine N6-methylation of Active Genes in Fungi.</title>
        <authorList>
            <consortium name="DOE Joint Genome Institute"/>
            <person name="Mondo S.J."/>
            <person name="Dannebaum R.O."/>
            <person name="Kuo R.C."/>
            <person name="Labutti K."/>
            <person name="Haridas S."/>
            <person name="Kuo A."/>
            <person name="Salamov A."/>
            <person name="Ahrendt S.R."/>
            <person name="Lipzen A."/>
            <person name="Sullivan W."/>
            <person name="Andreopoulos W.B."/>
            <person name="Clum A."/>
            <person name="Lindquist E."/>
            <person name="Daum C."/>
            <person name="Ramamoorthy G.K."/>
            <person name="Gryganskyi A."/>
            <person name="Culley D."/>
            <person name="Magnuson J.K."/>
            <person name="James T.Y."/>
            <person name="O'Malley M.A."/>
            <person name="Stajich J.E."/>
            <person name="Spatafora J.W."/>
            <person name="Visel A."/>
            <person name="Grigoriev I.V."/>
        </authorList>
    </citation>
    <scope>NUCLEOTIDE SEQUENCE [LARGE SCALE GENOMIC DNA]</scope>
    <source>
        <strain evidence="1 2">NRRL 3301</strain>
    </source>
</reference>